<evidence type="ECO:0000256" key="6">
    <source>
        <dbReference type="SAM" id="Phobius"/>
    </source>
</evidence>
<comment type="caution">
    <text evidence="7">The sequence shown here is derived from an EMBL/GenBank/DDBJ whole genome shotgun (WGS) entry which is preliminary data.</text>
</comment>
<feature type="transmembrane region" description="Helical" evidence="6">
    <location>
        <begin position="238"/>
        <end position="256"/>
    </location>
</feature>
<dbReference type="EMBL" id="JAMZEJ010000005">
    <property type="protein sequence ID" value="MCQ8241019.1"/>
    <property type="molecule type" value="Genomic_DNA"/>
</dbReference>
<comment type="subcellular location">
    <subcellularLocation>
        <location evidence="1">Cell membrane</location>
        <topology evidence="1">Multi-pass membrane protein</topology>
    </subcellularLocation>
</comment>
<keyword evidence="5 6" id="KW-0472">Membrane</keyword>
<dbReference type="PIRSF" id="PIRSF035875">
    <property type="entry name" value="RNase_BN"/>
    <property type="match status" value="1"/>
</dbReference>
<dbReference type="RefSeq" id="WP_422919767.1">
    <property type="nucleotide sequence ID" value="NZ_JAMZEJ010000005.1"/>
</dbReference>
<protein>
    <submittedName>
        <fullName evidence="7">YihY/virulence factor BrkB family protein</fullName>
    </submittedName>
</protein>
<dbReference type="InterPro" id="IPR017039">
    <property type="entry name" value="Virul_fac_BrkB"/>
</dbReference>
<proteinExistence type="predicted"/>
<feature type="transmembrane region" description="Helical" evidence="6">
    <location>
        <begin position="212"/>
        <end position="232"/>
    </location>
</feature>
<keyword evidence="3 6" id="KW-0812">Transmembrane</keyword>
<organism evidence="7 8">
    <name type="scientific">Rhizosaccharibacter radicis</name>
    <dbReference type="NCBI Taxonomy" id="2782605"/>
    <lineage>
        <taxon>Bacteria</taxon>
        <taxon>Pseudomonadati</taxon>
        <taxon>Pseudomonadota</taxon>
        <taxon>Alphaproteobacteria</taxon>
        <taxon>Acetobacterales</taxon>
        <taxon>Acetobacteraceae</taxon>
        <taxon>Rhizosaccharibacter</taxon>
    </lineage>
</organism>
<feature type="transmembrane region" description="Helical" evidence="6">
    <location>
        <begin position="175"/>
        <end position="200"/>
    </location>
</feature>
<dbReference type="PANTHER" id="PTHR30213:SF1">
    <property type="entry name" value="INNER MEMBRANE PROTEIN YHJD"/>
    <property type="match status" value="1"/>
</dbReference>
<reference evidence="7 8" key="1">
    <citation type="submission" date="2022-06" db="EMBL/GenBank/DDBJ databases">
        <title>Rhizosaccharibacter gen. nov. sp. nov. KSS12, endophytic bacteria isolated from sugarcane.</title>
        <authorList>
            <person name="Pitiwittayakul N."/>
        </authorList>
    </citation>
    <scope>NUCLEOTIDE SEQUENCE [LARGE SCALE GENOMIC DNA]</scope>
    <source>
        <strain evidence="7 8">KSS12</strain>
    </source>
</reference>
<evidence type="ECO:0000313" key="7">
    <source>
        <dbReference type="EMBL" id="MCQ8241019.1"/>
    </source>
</evidence>
<name>A0ABT1VZ57_9PROT</name>
<feature type="transmembrane region" description="Helical" evidence="6">
    <location>
        <begin position="28"/>
        <end position="51"/>
    </location>
</feature>
<evidence type="ECO:0000256" key="4">
    <source>
        <dbReference type="ARBA" id="ARBA00022989"/>
    </source>
</evidence>
<dbReference type="PANTHER" id="PTHR30213">
    <property type="entry name" value="INNER MEMBRANE PROTEIN YHJD"/>
    <property type="match status" value="1"/>
</dbReference>
<evidence type="ECO:0000313" key="8">
    <source>
        <dbReference type="Proteomes" id="UP001524547"/>
    </source>
</evidence>
<dbReference type="Pfam" id="PF03631">
    <property type="entry name" value="Virul_fac_BrkB"/>
    <property type="match status" value="1"/>
</dbReference>
<sequence length="286" mass="30127">MLRFAWTLLRDTVNAYLEDDALSRGAAIAYYTVFAIAPVLVIVIAITGLAYGEEAARGAVVGQLRGMMGQDAAEAIQAMIASASNKNSGRLATALGIGTLLVTASGIFGEMQAGLNRIWRAEPKTSTVTRLVRARAVSLGLVAALAFLLIVSLAASAAIAAFSHRLQRVLPDIDILLQLVNFLLSFGLITALFALIYKVLPDKPITWHDVGVGAVATAALFVIGKTLIGLYIGSSQVASSYGAAGALVVVLLWVYYSAQIFLIGAEFTRVWAAHHGSRHAPPLPPA</sequence>
<feature type="transmembrane region" description="Helical" evidence="6">
    <location>
        <begin position="136"/>
        <end position="163"/>
    </location>
</feature>
<feature type="transmembrane region" description="Helical" evidence="6">
    <location>
        <begin position="91"/>
        <end position="115"/>
    </location>
</feature>
<evidence type="ECO:0000256" key="5">
    <source>
        <dbReference type="ARBA" id="ARBA00023136"/>
    </source>
</evidence>
<gene>
    <name evidence="7" type="ORF">NFI88_09235</name>
</gene>
<accession>A0ABT1VZ57</accession>
<dbReference type="Proteomes" id="UP001524547">
    <property type="component" value="Unassembled WGS sequence"/>
</dbReference>
<evidence type="ECO:0000256" key="2">
    <source>
        <dbReference type="ARBA" id="ARBA00022475"/>
    </source>
</evidence>
<keyword evidence="2" id="KW-1003">Cell membrane</keyword>
<evidence type="ECO:0000256" key="1">
    <source>
        <dbReference type="ARBA" id="ARBA00004651"/>
    </source>
</evidence>
<evidence type="ECO:0000256" key="3">
    <source>
        <dbReference type="ARBA" id="ARBA00022692"/>
    </source>
</evidence>
<keyword evidence="8" id="KW-1185">Reference proteome</keyword>
<keyword evidence="4 6" id="KW-1133">Transmembrane helix</keyword>
<dbReference type="NCBIfam" id="TIGR00765">
    <property type="entry name" value="yihY_not_rbn"/>
    <property type="match status" value="1"/>
</dbReference>